<name>A0A7C3F2D7_9CREN</name>
<evidence type="ECO:0000259" key="1">
    <source>
        <dbReference type="Pfam" id="PF02350"/>
    </source>
</evidence>
<comment type="caution">
    <text evidence="2">The sequence shown here is derived from an EMBL/GenBank/DDBJ whole genome shotgun (WGS) entry which is preliminary data.</text>
</comment>
<dbReference type="Gene3D" id="3.40.50.2000">
    <property type="entry name" value="Glycogen Phosphorylase B"/>
    <property type="match status" value="2"/>
</dbReference>
<dbReference type="InterPro" id="IPR029767">
    <property type="entry name" value="WecB-like"/>
</dbReference>
<dbReference type="Pfam" id="PF02350">
    <property type="entry name" value="Epimerase_2"/>
    <property type="match status" value="1"/>
</dbReference>
<dbReference type="NCBIfam" id="TIGR00236">
    <property type="entry name" value="wecB"/>
    <property type="match status" value="1"/>
</dbReference>
<organism evidence="2">
    <name type="scientific">Candidatus Methanomethylicus mesodigestus</name>
    <dbReference type="NCBI Taxonomy" id="1867258"/>
    <lineage>
        <taxon>Archaea</taxon>
        <taxon>Thermoproteota</taxon>
        <taxon>Methanosuratincolia</taxon>
        <taxon>Candidatus Methanomethylicales</taxon>
        <taxon>Candidatus Methanomethylicaceae</taxon>
        <taxon>Candidatus Methanomethylicus</taxon>
    </lineage>
</organism>
<dbReference type="EMBL" id="DSTX01000011">
    <property type="protein sequence ID" value="HFK20848.1"/>
    <property type="molecule type" value="Genomic_DNA"/>
</dbReference>
<dbReference type="PANTHER" id="PTHR43174">
    <property type="entry name" value="UDP-N-ACETYLGLUCOSAMINE 2-EPIMERASE"/>
    <property type="match status" value="1"/>
</dbReference>
<proteinExistence type="predicted"/>
<feature type="domain" description="UDP-N-acetylglucosamine 2-epimerase" evidence="1">
    <location>
        <begin position="27"/>
        <end position="355"/>
    </location>
</feature>
<sequence>MRGKIAVVLGTRPEIIKMSPVIRVLEARHLDHFVLHTGQHYSYNMDRVFFESLGLKPPDHNLGVGSGSHAEETAKMLVGIEKILVQEKPEAILVEGDTNTVLAGALAASKLHIKVGHVEAGLRSFDMKMPEEVNRIVADHVSDLLFAPTKVSEKNLLREGIDPRKIHVTGNTIVDAVQQNLELAMKAELPRGLATERYVLATLHRQENVDDPARLKGLMEALARVHEAFEMPVLYPIHPRARKRLAEFGVRAGEGVVLAEPVDYLTFLRLQKEATLVLTDSGGVQEEACILGVPCVTLRENTERPETVEVGANSLAGTDPASVLSAAKEMLGRRKKWENPFGDGRAAERIVDILECG</sequence>
<dbReference type="InterPro" id="IPR003331">
    <property type="entry name" value="UDP_GlcNAc_Epimerase_2_dom"/>
</dbReference>
<dbReference type="GO" id="GO:0008761">
    <property type="term" value="F:UDP-N-acetylglucosamine 2-epimerase activity"/>
    <property type="evidence" value="ECO:0007669"/>
    <property type="project" value="UniProtKB-EC"/>
</dbReference>
<dbReference type="SUPFAM" id="SSF53756">
    <property type="entry name" value="UDP-Glycosyltransferase/glycogen phosphorylase"/>
    <property type="match status" value="1"/>
</dbReference>
<reference evidence="2" key="1">
    <citation type="journal article" date="2020" name="mSystems">
        <title>Genome- and Community-Level Interaction Insights into Carbon Utilization and Element Cycling Functions of Hydrothermarchaeota in Hydrothermal Sediment.</title>
        <authorList>
            <person name="Zhou Z."/>
            <person name="Liu Y."/>
            <person name="Xu W."/>
            <person name="Pan J."/>
            <person name="Luo Z.H."/>
            <person name="Li M."/>
        </authorList>
    </citation>
    <scope>NUCLEOTIDE SEQUENCE [LARGE SCALE GENOMIC DNA]</scope>
    <source>
        <strain evidence="2">SpSt-468</strain>
    </source>
</reference>
<accession>A0A7C3F2D7</accession>
<dbReference type="EC" id="5.1.3.14" evidence="2"/>
<dbReference type="PANTHER" id="PTHR43174:SF1">
    <property type="entry name" value="UDP-N-ACETYLGLUCOSAMINE 2-EPIMERASE"/>
    <property type="match status" value="1"/>
</dbReference>
<keyword evidence="2" id="KW-0413">Isomerase</keyword>
<protein>
    <submittedName>
        <fullName evidence="2">UDP-N-acetylglucosamine 2-epimerase (Non-hydrolyzing)</fullName>
        <ecNumber evidence="2">5.1.3.14</ecNumber>
    </submittedName>
</protein>
<dbReference type="AlphaFoldDB" id="A0A7C3F2D7"/>
<dbReference type="CDD" id="cd03786">
    <property type="entry name" value="GTB_UDP-GlcNAc_2-Epimerase"/>
    <property type="match status" value="1"/>
</dbReference>
<evidence type="ECO:0000313" key="2">
    <source>
        <dbReference type="EMBL" id="HFK20848.1"/>
    </source>
</evidence>
<gene>
    <name evidence="2" type="ORF">ENS19_06130</name>
</gene>